<keyword evidence="1" id="KW-0472">Membrane</keyword>
<sequence length="368" mass="42946">MKKYKYHFLAWGIYLTYEIVFLWLLLGAFATPGAYVFTYFFYILSFYFHAEILLKYTLESPNKLFKYSLPLLILIEILLFVYIKQQSDLLFYKNSDTSNLKGYEFCITSLSTITYRFIYFMFYGTGYYFLLRIRKQRQLVEEMEEQELKNLILEKEIKSELVITQNTFLRSQINPDFLINTLAYLYNETLESAPTAAESIQSLSDIMQYALSKEASSGFVKLEKEISLIENFLLLHQARQVNQAQLKFTYNKESLAMDFIPLILMTLTENILKHGQLNDPERPAEIKINYANSILSIETSNRQVTNSALPSYGIGVKNIKDRLSIAYGEAATFDYYLDPQRNFHASIQVRIQNSSSKTNMSHLQVPHI</sequence>
<dbReference type="RefSeq" id="WP_183880047.1">
    <property type="nucleotide sequence ID" value="NZ_JACHCE010000002.1"/>
</dbReference>
<organism evidence="3 4">
    <name type="scientific">Pedobacter cryoconitis</name>
    <dbReference type="NCBI Taxonomy" id="188932"/>
    <lineage>
        <taxon>Bacteria</taxon>
        <taxon>Pseudomonadati</taxon>
        <taxon>Bacteroidota</taxon>
        <taxon>Sphingobacteriia</taxon>
        <taxon>Sphingobacteriales</taxon>
        <taxon>Sphingobacteriaceae</taxon>
        <taxon>Pedobacter</taxon>
    </lineage>
</organism>
<dbReference type="Proteomes" id="UP000537204">
    <property type="component" value="Unassembled WGS sequence"/>
</dbReference>
<comment type="caution">
    <text evidence="3">The sequence shown here is derived from an EMBL/GenBank/DDBJ whole genome shotgun (WGS) entry which is preliminary data.</text>
</comment>
<accession>A0A7W8ZJW3</accession>
<dbReference type="InterPro" id="IPR010559">
    <property type="entry name" value="Sig_transdc_His_kin_internal"/>
</dbReference>
<dbReference type="Pfam" id="PF06580">
    <property type="entry name" value="His_kinase"/>
    <property type="match status" value="1"/>
</dbReference>
<dbReference type="InterPro" id="IPR050640">
    <property type="entry name" value="Bact_2-comp_sensor_kinase"/>
</dbReference>
<feature type="domain" description="Signal transduction histidine kinase internal region" evidence="2">
    <location>
        <begin position="166"/>
        <end position="240"/>
    </location>
</feature>
<evidence type="ECO:0000259" key="2">
    <source>
        <dbReference type="Pfam" id="PF06580"/>
    </source>
</evidence>
<reference evidence="3 4" key="1">
    <citation type="submission" date="2020-08" db="EMBL/GenBank/DDBJ databases">
        <title>Genomic Encyclopedia of Type Strains, Phase IV (KMG-V): Genome sequencing to study the core and pangenomes of soil and plant-associated prokaryotes.</title>
        <authorList>
            <person name="Whitman W."/>
        </authorList>
    </citation>
    <scope>NUCLEOTIDE SEQUENCE [LARGE SCALE GENOMIC DNA]</scope>
    <source>
        <strain evidence="3 4">S3M1</strain>
    </source>
</reference>
<dbReference type="PANTHER" id="PTHR34220:SF7">
    <property type="entry name" value="SENSOR HISTIDINE KINASE YPDA"/>
    <property type="match status" value="1"/>
</dbReference>
<dbReference type="PANTHER" id="PTHR34220">
    <property type="entry name" value="SENSOR HISTIDINE KINASE YPDA"/>
    <property type="match status" value="1"/>
</dbReference>
<proteinExistence type="predicted"/>
<name>A0A7W8ZJW3_9SPHI</name>
<feature type="transmembrane region" description="Helical" evidence="1">
    <location>
        <begin position="113"/>
        <end position="131"/>
    </location>
</feature>
<evidence type="ECO:0000256" key="1">
    <source>
        <dbReference type="SAM" id="Phobius"/>
    </source>
</evidence>
<protein>
    <recommendedName>
        <fullName evidence="2">Signal transduction histidine kinase internal region domain-containing protein</fullName>
    </recommendedName>
</protein>
<dbReference type="AlphaFoldDB" id="A0A7W8ZJW3"/>
<dbReference type="GO" id="GO:0000155">
    <property type="term" value="F:phosphorelay sensor kinase activity"/>
    <property type="evidence" value="ECO:0007669"/>
    <property type="project" value="InterPro"/>
</dbReference>
<feature type="transmembrane region" description="Helical" evidence="1">
    <location>
        <begin position="64"/>
        <end position="83"/>
    </location>
</feature>
<evidence type="ECO:0000313" key="4">
    <source>
        <dbReference type="Proteomes" id="UP000537204"/>
    </source>
</evidence>
<keyword evidence="1" id="KW-1133">Transmembrane helix</keyword>
<evidence type="ECO:0000313" key="3">
    <source>
        <dbReference type="EMBL" id="MBB5635367.1"/>
    </source>
</evidence>
<dbReference type="EMBL" id="JACHCE010000002">
    <property type="protein sequence ID" value="MBB5635367.1"/>
    <property type="molecule type" value="Genomic_DNA"/>
</dbReference>
<gene>
    <name evidence="3" type="ORF">HDE68_001255</name>
</gene>
<feature type="transmembrane region" description="Helical" evidence="1">
    <location>
        <begin position="7"/>
        <end position="26"/>
    </location>
</feature>
<keyword evidence="1" id="KW-0812">Transmembrane</keyword>
<feature type="transmembrane region" description="Helical" evidence="1">
    <location>
        <begin position="32"/>
        <end position="52"/>
    </location>
</feature>
<dbReference type="GO" id="GO:0016020">
    <property type="term" value="C:membrane"/>
    <property type="evidence" value="ECO:0007669"/>
    <property type="project" value="InterPro"/>
</dbReference>